<reference evidence="1 2" key="1">
    <citation type="journal article" date="2025" name="Int. J. Syst. Evol. Microbiol.">
        <title>Desulfovibrio falkowii sp. nov., Porphyromonas miyakawae sp. nov., Mediterraneibacter flintii sp. nov. and Owariibacterium komagatae gen. nov., sp. nov., isolated from human faeces.</title>
        <authorList>
            <person name="Hamaguchi T."/>
            <person name="Ohara M."/>
            <person name="Hisatomi A."/>
            <person name="Sekiguchi K."/>
            <person name="Takeda J.I."/>
            <person name="Ueyama J."/>
            <person name="Ito M."/>
            <person name="Nishiwaki H."/>
            <person name="Ogi T."/>
            <person name="Hirayama M."/>
            <person name="Ohkuma M."/>
            <person name="Sakamoto M."/>
            <person name="Ohno K."/>
        </authorList>
    </citation>
    <scope>NUCLEOTIDE SEQUENCE [LARGE SCALE GENOMIC DNA]</scope>
    <source>
        <strain evidence="1 2">13CB11C</strain>
    </source>
</reference>
<keyword evidence="2" id="KW-1185">Reference proteome</keyword>
<gene>
    <name evidence="1" type="ORF">Tsumi_04340</name>
</gene>
<evidence type="ECO:0000313" key="1">
    <source>
        <dbReference type="EMBL" id="GAB1251330.1"/>
    </source>
</evidence>
<sequence>MENADTSTTKADSDVRRMGTIAFDTHYLFVYGASFTYEWPVLPQTTLLVDAAIGAPLIGWGSYYYGADGGSSRTGLFFTKGQVALRWRFDTNYRLRKGYSLRYNSGFYGELALGYMMIVEHYYRNHDACRENGKKLCTPDYAHCGTLLLNVGYRYTFKNHIYTDCKAGLGLVANFEKDFMEMSPLPLLEVKVGYAF</sequence>
<evidence type="ECO:0008006" key="3">
    <source>
        <dbReference type="Google" id="ProtNLM"/>
    </source>
</evidence>
<dbReference type="EMBL" id="BAAFSF010000001">
    <property type="protein sequence ID" value="GAB1251330.1"/>
    <property type="molecule type" value="Genomic_DNA"/>
</dbReference>
<evidence type="ECO:0000313" key="2">
    <source>
        <dbReference type="Proteomes" id="UP001628220"/>
    </source>
</evidence>
<accession>A0ABQ0E0T4</accession>
<name>A0ABQ0E0T4_9PORP</name>
<organism evidence="1 2">
    <name type="scientific">Porphyromonas miyakawae</name>
    <dbReference type="NCBI Taxonomy" id="3137470"/>
    <lineage>
        <taxon>Bacteria</taxon>
        <taxon>Pseudomonadati</taxon>
        <taxon>Bacteroidota</taxon>
        <taxon>Bacteroidia</taxon>
        <taxon>Bacteroidales</taxon>
        <taxon>Porphyromonadaceae</taxon>
        <taxon>Porphyromonas</taxon>
    </lineage>
</organism>
<dbReference type="Proteomes" id="UP001628220">
    <property type="component" value="Unassembled WGS sequence"/>
</dbReference>
<comment type="caution">
    <text evidence="1">The sequence shown here is derived from an EMBL/GenBank/DDBJ whole genome shotgun (WGS) entry which is preliminary data.</text>
</comment>
<protein>
    <recommendedName>
        <fullName evidence="3">DUF3575 domain-containing protein</fullName>
    </recommendedName>
</protein>
<proteinExistence type="predicted"/>